<organism evidence="10 11">
    <name type="scientific">Chromobacterium haemolyticum</name>
    <dbReference type="NCBI Taxonomy" id="394935"/>
    <lineage>
        <taxon>Bacteria</taxon>
        <taxon>Pseudomonadati</taxon>
        <taxon>Pseudomonadota</taxon>
        <taxon>Betaproteobacteria</taxon>
        <taxon>Neisseriales</taxon>
        <taxon>Chromobacteriaceae</taxon>
        <taxon>Chromobacterium</taxon>
    </lineage>
</organism>
<dbReference type="InterPro" id="IPR027417">
    <property type="entry name" value="P-loop_NTPase"/>
</dbReference>
<keyword evidence="6" id="KW-0347">Helicase</keyword>
<comment type="caution">
    <text evidence="10">The sequence shown here is derived from an EMBL/GenBank/DDBJ whole genome shotgun (WGS) entry which is preliminary data.</text>
</comment>
<dbReference type="GO" id="GO:0046872">
    <property type="term" value="F:metal ion binding"/>
    <property type="evidence" value="ECO:0007669"/>
    <property type="project" value="UniProtKB-KW"/>
</dbReference>
<dbReference type="GO" id="GO:0016787">
    <property type="term" value="F:hydrolase activity"/>
    <property type="evidence" value="ECO:0007669"/>
    <property type="project" value="UniProtKB-KW"/>
</dbReference>
<dbReference type="Pfam" id="PF21384">
    <property type="entry name" value="Cas3_I-F_Cas2"/>
    <property type="match status" value="1"/>
</dbReference>
<sequence length="1114" mass="124859">MNILLISQCDKKALTRSRQILDQFAERRGDRVWQTPITQAGLDTLRRLLRQSARKNTAVACHWIRGQDHSELLWIVGDASRFNADGATPTHSTRRNVLRSADENDWHSGEDIQLLAGLAALLHDLGKASQAFQERLRGKRSERNLYRHEWVSLRLFQAFVGDDDDAGWLARLRQPTERDHASWLDRLQADGMGAACEPPFSRLPPLAAAVGWLVLTHHRLPLMPDFAQGKQGRLGGKLQGFQSRMLMNIPAHIDARWNEWREAEAEPAQLAPYWRFPQGLPVNTPAWSRRAARLADKLAARLAVRGETRWLDNLYAMHVARLSLMLADHHFSSLDYAQLRHKRGQAGYPLWANTHGRSGDFNQPLDEHLLGVAEHSALVCRALPGFERELPRLLRRKRLQQRSADGRFRWQDRAADLAAGMRARAAEQGAFIVNMASTGCGKTLGNARIMYALVDPALGLRCAFALGLRALTLQTGQAFRQRLRLNEDDLAICVGGSANTQLFEHYQEQAEASGSASRQALWDEGGEVRYEAGGEHPLLSRALRDPQAAKLLQAPLLVCTIDHLTPATESLRGGRQIAPMLRLMSGDLVLDEPDDFDLADLPALTRLAHWAGLLGSRLLLSSATLPPALIEGLFEAYLAGRRQFQANRGQPGRPLAVCCAWVDENALAQQDCADVDAFRQRQRQFAGRRADWLATQPARRNAELLPLSFGQGQAPALRREFAAQLQPAIERLHRLNQQRDPLSGQAVSFGLVRMANIQPLFEVALALYALPWPAHWQLHLCVYHSQYPLLLRSAIERQLDQALNRSDPQAVFTLPAIRRELDAEPEREHVFIVLGSPVTEVGRDHDYDWAIVEPSSMRSLIQLAGRLRRHRPEPWDKVNVLIGERNLRSVEQPAQPAFRWPGFEDEAFPLGSHLLSELLEEDEYRHLDARPRIVQPEPLQAQRRLSHLEHARLAQLMSPAGQVRVASSRPGREGPAIAPMGAYSCWQQPQALLSGVLAQQQPFRAGGEPEVDLLLLPTEDGDDYALHRVESRPWPEPPHFTLVEASLNQRVPEAALTQPNIRPWGVSDYPTALAELAAELGMELETCARRFGGLSLPQSDNGWRFHPALGFCKA</sequence>
<dbReference type="GO" id="GO:0005524">
    <property type="term" value="F:ATP binding"/>
    <property type="evidence" value="ECO:0007669"/>
    <property type="project" value="UniProtKB-KW"/>
</dbReference>
<keyword evidence="7" id="KW-0067">ATP-binding</keyword>
<name>A0A1W0D6Q5_9NEIS</name>
<dbReference type="SUPFAM" id="SSF52540">
    <property type="entry name" value="P-loop containing nucleoside triphosphate hydrolases"/>
    <property type="match status" value="1"/>
</dbReference>
<accession>A0A1W0D6Q5</accession>
<dbReference type="NCBIfam" id="TIGR01596">
    <property type="entry name" value="cas3_HD"/>
    <property type="match status" value="1"/>
</dbReference>
<dbReference type="GO" id="GO:0051607">
    <property type="term" value="P:defense response to virus"/>
    <property type="evidence" value="ECO:0007669"/>
    <property type="project" value="UniProtKB-KW"/>
</dbReference>
<dbReference type="NCBIfam" id="TIGR02562">
    <property type="entry name" value="cas3_yersinia"/>
    <property type="match status" value="1"/>
</dbReference>
<evidence type="ECO:0000256" key="4">
    <source>
        <dbReference type="ARBA" id="ARBA00022741"/>
    </source>
</evidence>
<evidence type="ECO:0000313" key="10">
    <source>
        <dbReference type="EMBL" id="OQS42697.1"/>
    </source>
</evidence>
<dbReference type="EMBL" id="MUKV01000004">
    <property type="protein sequence ID" value="OQS42697.1"/>
    <property type="molecule type" value="Genomic_DNA"/>
</dbReference>
<evidence type="ECO:0000259" key="9">
    <source>
        <dbReference type="PROSITE" id="PS51643"/>
    </source>
</evidence>
<protein>
    <submittedName>
        <fullName evidence="10">Type I-F CRISPR-associated helicase Cas3</fullName>
    </submittedName>
</protein>
<evidence type="ECO:0000256" key="3">
    <source>
        <dbReference type="ARBA" id="ARBA00022723"/>
    </source>
</evidence>
<proteinExistence type="inferred from homology"/>
<feature type="domain" description="HD Cas3-type" evidence="9">
    <location>
        <begin position="102"/>
        <end position="331"/>
    </location>
</feature>
<keyword evidence="8" id="KW-0051">Antiviral defense</keyword>
<comment type="similarity">
    <text evidence="1">In the N-terminal section; belongs to the CRISPR-associated nuclease Cas3-HD family.</text>
</comment>
<evidence type="ECO:0000256" key="6">
    <source>
        <dbReference type="ARBA" id="ARBA00022806"/>
    </source>
</evidence>
<comment type="similarity">
    <text evidence="2">In the central section; belongs to the CRISPR-associated helicase Cas3 family.</text>
</comment>
<dbReference type="InterPro" id="IPR048823">
    <property type="entry name" value="Cas3_I-F_Cas2"/>
</dbReference>
<dbReference type="AlphaFoldDB" id="A0A1W0D6Q5"/>
<evidence type="ECO:0000256" key="1">
    <source>
        <dbReference type="ARBA" id="ARBA00006847"/>
    </source>
</evidence>
<dbReference type="GO" id="GO:0004386">
    <property type="term" value="F:helicase activity"/>
    <property type="evidence" value="ECO:0007669"/>
    <property type="project" value="UniProtKB-KW"/>
</dbReference>
<dbReference type="RefSeq" id="WP_081554784.1">
    <property type="nucleotide sequence ID" value="NZ_MUKV01000004.1"/>
</dbReference>
<evidence type="ECO:0000313" key="11">
    <source>
        <dbReference type="Proteomes" id="UP000192721"/>
    </source>
</evidence>
<dbReference type="Pfam" id="PF21802">
    <property type="entry name" value="Cas3-like_C"/>
    <property type="match status" value="1"/>
</dbReference>
<dbReference type="Gene3D" id="1.10.3210.30">
    <property type="match status" value="1"/>
</dbReference>
<keyword evidence="3" id="KW-0479">Metal-binding</keyword>
<reference evidence="10 11" key="1">
    <citation type="submission" date="2017-02" db="EMBL/GenBank/DDBJ databases">
        <title>Chromobacterium haemolyticum H5244.</title>
        <authorList>
            <person name="Gulvik C.A."/>
        </authorList>
    </citation>
    <scope>NUCLEOTIDE SEQUENCE [LARGE SCALE GENOMIC DNA]</scope>
    <source>
        <strain evidence="10 11">H5244</strain>
    </source>
</reference>
<evidence type="ECO:0000256" key="5">
    <source>
        <dbReference type="ARBA" id="ARBA00022801"/>
    </source>
</evidence>
<evidence type="ECO:0000256" key="2">
    <source>
        <dbReference type="ARBA" id="ARBA00009046"/>
    </source>
</evidence>
<gene>
    <name evidence="10" type="ORF">B0T45_04815</name>
</gene>
<dbReference type="InterPro" id="IPR006483">
    <property type="entry name" value="CRISPR-assoc_Cas3_HD"/>
</dbReference>
<dbReference type="InterPro" id="IPR054712">
    <property type="entry name" value="Cas3-like_dom"/>
</dbReference>
<dbReference type="InterPro" id="IPR038257">
    <property type="entry name" value="CRISPR-assoc_Cas3_HD_sf"/>
</dbReference>
<dbReference type="PROSITE" id="PS51643">
    <property type="entry name" value="HD_CAS3"/>
    <property type="match status" value="1"/>
</dbReference>
<dbReference type="Proteomes" id="UP000192721">
    <property type="component" value="Unassembled WGS sequence"/>
</dbReference>
<evidence type="ECO:0000256" key="7">
    <source>
        <dbReference type="ARBA" id="ARBA00022840"/>
    </source>
</evidence>
<dbReference type="InterPro" id="IPR013395">
    <property type="entry name" value="CRISPR-assoc_Cas3_yers"/>
</dbReference>
<dbReference type="InterPro" id="IPR048824">
    <property type="entry name" value="Cas3-like_C"/>
</dbReference>
<evidence type="ECO:0000256" key="8">
    <source>
        <dbReference type="ARBA" id="ARBA00023118"/>
    </source>
</evidence>
<dbReference type="Pfam" id="PF22590">
    <property type="entry name" value="Cas3-like_C_2"/>
    <property type="match status" value="1"/>
</dbReference>
<keyword evidence="4" id="KW-0547">Nucleotide-binding</keyword>
<keyword evidence="5" id="KW-0378">Hydrolase</keyword>